<sequence>MSIHFLKSLFNKSRFFFNLVSGLAVGLLVGVAVLAFNNPTSNPTTGGGIIGVGSGAPASSLYINSTGNVGIGDTNPVTRLEIADANKSLWEFGNLYIRTNNAQAAGIGGSLFFGGIYTGSADTSWASIAGQKENGTDGNFSAYLQFGTRANSDGAITERMRITSAGNVGIGTASPGYKLDVNGNVNATAYYGSGANLTGVTVADNSISTAKLKTTTGEVSVGAGSDTDVTLPGGEYGFYPQIKASASSGTGRISIKAAPSGVAMLTTYTTRISLYHDTNTIYAKQRYVTASGEDMWIFLLVDKDTKEIMLAYQAPDHPAYGNGGDFNKLPHPFGDYDSNTQDIVLIEKDQAKAIQREAQEKNMSVLELIDSEYKIDLGHIYDYKPIHSGQFLETKPVLVEHIPDYIQVRKFVEMTDTDKQAKKALQEEKQRQSKQDKQSEEQRHRNAVNKLKALGLTEEDLKEIIK</sequence>
<accession>A0A1F6C270</accession>
<reference evidence="3 4" key="1">
    <citation type="journal article" date="2016" name="Nat. Commun.">
        <title>Thousands of microbial genomes shed light on interconnected biogeochemical processes in an aquifer system.</title>
        <authorList>
            <person name="Anantharaman K."/>
            <person name="Brown C.T."/>
            <person name="Hug L.A."/>
            <person name="Sharon I."/>
            <person name="Castelle C.J."/>
            <person name="Probst A.J."/>
            <person name="Thomas B.C."/>
            <person name="Singh A."/>
            <person name="Wilkins M.J."/>
            <person name="Karaoz U."/>
            <person name="Brodie E.L."/>
            <person name="Williams K.H."/>
            <person name="Hubbard S.S."/>
            <person name="Banfield J.F."/>
        </authorList>
    </citation>
    <scope>NUCLEOTIDE SEQUENCE [LARGE SCALE GENOMIC DNA]</scope>
</reference>
<feature type="transmembrane region" description="Helical" evidence="2">
    <location>
        <begin position="15"/>
        <end position="36"/>
    </location>
</feature>
<organism evidence="3 4">
    <name type="scientific">Candidatus Jorgensenbacteria bacterium RIFCSPLOWO2_12_FULL_42_11</name>
    <dbReference type="NCBI Taxonomy" id="1798473"/>
    <lineage>
        <taxon>Bacteria</taxon>
        <taxon>Candidatus Joergenseniibacteriota</taxon>
    </lineage>
</organism>
<keyword evidence="2" id="KW-0472">Membrane</keyword>
<gene>
    <name evidence="3" type="ORF">A3G50_00595</name>
</gene>
<dbReference type="Proteomes" id="UP000176633">
    <property type="component" value="Unassembled WGS sequence"/>
</dbReference>
<evidence type="ECO:0008006" key="5">
    <source>
        <dbReference type="Google" id="ProtNLM"/>
    </source>
</evidence>
<dbReference type="AlphaFoldDB" id="A0A1F6C270"/>
<name>A0A1F6C270_9BACT</name>
<feature type="compositionally biased region" description="Basic and acidic residues" evidence="1">
    <location>
        <begin position="420"/>
        <end position="444"/>
    </location>
</feature>
<evidence type="ECO:0000313" key="3">
    <source>
        <dbReference type="EMBL" id="OGG42877.1"/>
    </source>
</evidence>
<dbReference type="EMBL" id="MFKM01000033">
    <property type="protein sequence ID" value="OGG42877.1"/>
    <property type="molecule type" value="Genomic_DNA"/>
</dbReference>
<evidence type="ECO:0000313" key="4">
    <source>
        <dbReference type="Proteomes" id="UP000176633"/>
    </source>
</evidence>
<keyword evidence="2" id="KW-1133">Transmembrane helix</keyword>
<feature type="region of interest" description="Disordered" evidence="1">
    <location>
        <begin position="420"/>
        <end position="450"/>
    </location>
</feature>
<dbReference type="STRING" id="1798473.A3G50_00595"/>
<proteinExistence type="predicted"/>
<evidence type="ECO:0000256" key="2">
    <source>
        <dbReference type="SAM" id="Phobius"/>
    </source>
</evidence>
<comment type="caution">
    <text evidence="3">The sequence shown here is derived from an EMBL/GenBank/DDBJ whole genome shotgun (WGS) entry which is preliminary data.</text>
</comment>
<keyword evidence="2" id="KW-0812">Transmembrane</keyword>
<evidence type="ECO:0000256" key="1">
    <source>
        <dbReference type="SAM" id="MobiDB-lite"/>
    </source>
</evidence>
<protein>
    <recommendedName>
        <fullName evidence="5">Peptidase S74 domain-containing protein</fullName>
    </recommendedName>
</protein>